<dbReference type="Proteomes" id="UP001154282">
    <property type="component" value="Unassembled WGS sequence"/>
</dbReference>
<organism evidence="3 4">
    <name type="scientific">Linum tenue</name>
    <dbReference type="NCBI Taxonomy" id="586396"/>
    <lineage>
        <taxon>Eukaryota</taxon>
        <taxon>Viridiplantae</taxon>
        <taxon>Streptophyta</taxon>
        <taxon>Embryophyta</taxon>
        <taxon>Tracheophyta</taxon>
        <taxon>Spermatophyta</taxon>
        <taxon>Magnoliopsida</taxon>
        <taxon>eudicotyledons</taxon>
        <taxon>Gunneridae</taxon>
        <taxon>Pentapetalae</taxon>
        <taxon>rosids</taxon>
        <taxon>fabids</taxon>
        <taxon>Malpighiales</taxon>
        <taxon>Linaceae</taxon>
        <taxon>Linum</taxon>
    </lineage>
</organism>
<gene>
    <name evidence="2" type="ORF">LITE_LOCUS35531</name>
    <name evidence="3" type="ORF">LITE_LOCUS35548</name>
</gene>
<protein>
    <submittedName>
        <fullName evidence="3">Uncharacterized protein</fullName>
    </submittedName>
</protein>
<dbReference type="AlphaFoldDB" id="A0AAV0NVY8"/>
<feature type="region of interest" description="Disordered" evidence="1">
    <location>
        <begin position="1"/>
        <end position="35"/>
    </location>
</feature>
<sequence>FFPRNKRGKSFPSIVSPWNQTRSQPKIRHWSIGQPPNRCRPKIKGLLNLLLPSPCRPQNISQQP</sequence>
<dbReference type="EMBL" id="CAMGYJ010000008">
    <property type="protein sequence ID" value="CAI0462865.1"/>
    <property type="molecule type" value="Genomic_DNA"/>
</dbReference>
<feature type="non-terminal residue" evidence="3">
    <location>
        <position position="1"/>
    </location>
</feature>
<proteinExistence type="predicted"/>
<reference evidence="3" key="1">
    <citation type="submission" date="2022-08" db="EMBL/GenBank/DDBJ databases">
        <authorList>
            <person name="Gutierrez-Valencia J."/>
        </authorList>
    </citation>
    <scope>NUCLEOTIDE SEQUENCE</scope>
</reference>
<comment type="caution">
    <text evidence="3">The sequence shown here is derived from an EMBL/GenBank/DDBJ whole genome shotgun (WGS) entry which is preliminary data.</text>
</comment>
<dbReference type="EMBL" id="CAMGYJ010000008">
    <property type="protein sequence ID" value="CAI0462819.1"/>
    <property type="molecule type" value="Genomic_DNA"/>
</dbReference>
<name>A0AAV0NVY8_9ROSI</name>
<keyword evidence="4" id="KW-1185">Reference proteome</keyword>
<evidence type="ECO:0000313" key="2">
    <source>
        <dbReference type="EMBL" id="CAI0462819.1"/>
    </source>
</evidence>
<evidence type="ECO:0000313" key="4">
    <source>
        <dbReference type="Proteomes" id="UP001154282"/>
    </source>
</evidence>
<evidence type="ECO:0000313" key="3">
    <source>
        <dbReference type="EMBL" id="CAI0462865.1"/>
    </source>
</evidence>
<evidence type="ECO:0000256" key="1">
    <source>
        <dbReference type="SAM" id="MobiDB-lite"/>
    </source>
</evidence>
<accession>A0AAV0NVY8</accession>